<dbReference type="PROSITE" id="PS51257">
    <property type="entry name" value="PROKAR_LIPOPROTEIN"/>
    <property type="match status" value="1"/>
</dbReference>
<keyword evidence="3" id="KW-1185">Reference proteome</keyword>
<dbReference type="RefSeq" id="WP_323260717.1">
    <property type="nucleotide sequence ID" value="NZ_JAYGIM010000014.1"/>
</dbReference>
<gene>
    <name evidence="2" type="ORF">VB798_17580</name>
</gene>
<keyword evidence="1" id="KW-0732">Signal</keyword>
<evidence type="ECO:0000256" key="1">
    <source>
        <dbReference type="SAM" id="SignalP"/>
    </source>
</evidence>
<organism evidence="2 3">
    <name type="scientific">Arcicella lustrica</name>
    <dbReference type="NCBI Taxonomy" id="2984196"/>
    <lineage>
        <taxon>Bacteria</taxon>
        <taxon>Pseudomonadati</taxon>
        <taxon>Bacteroidota</taxon>
        <taxon>Cytophagia</taxon>
        <taxon>Cytophagales</taxon>
        <taxon>Flectobacillaceae</taxon>
        <taxon>Arcicella</taxon>
    </lineage>
</organism>
<evidence type="ECO:0000313" key="2">
    <source>
        <dbReference type="EMBL" id="MEA5428408.1"/>
    </source>
</evidence>
<dbReference type="EMBL" id="JAYGIM010000014">
    <property type="protein sequence ID" value="MEA5428408.1"/>
    <property type="molecule type" value="Genomic_DNA"/>
</dbReference>
<evidence type="ECO:0000313" key="3">
    <source>
        <dbReference type="Proteomes" id="UP001302222"/>
    </source>
</evidence>
<dbReference type="Proteomes" id="UP001302222">
    <property type="component" value="Unassembled WGS sequence"/>
</dbReference>
<sequence length="137" mass="15254">MNISTMKITSLLCLTLLTACNNAKDNANIVFEKFSPTTKEYKNELATKLKSNPQELHYTFNKFVENNGKEYLDIKIKGDDFEATGLVLVNDWNKLEEMKSTNGVGYAGAELKGLELAVIPSPSGADLVYKDLEEIID</sequence>
<comment type="caution">
    <text evidence="2">The sequence shown here is derived from an EMBL/GenBank/DDBJ whole genome shotgun (WGS) entry which is preliminary data.</text>
</comment>
<accession>A0ABU5SMD1</accession>
<feature type="signal peptide" evidence="1">
    <location>
        <begin position="1"/>
        <end position="23"/>
    </location>
</feature>
<reference evidence="2 3" key="1">
    <citation type="submission" date="2023-12" db="EMBL/GenBank/DDBJ databases">
        <title>Novel species of the genus Arcicella isolated from rivers.</title>
        <authorList>
            <person name="Lu H."/>
        </authorList>
    </citation>
    <scope>NUCLEOTIDE SEQUENCE [LARGE SCALE GENOMIC DNA]</scope>
    <source>
        <strain evidence="2 3">DC25W</strain>
    </source>
</reference>
<feature type="chain" id="PRO_5045412155" evidence="1">
    <location>
        <begin position="24"/>
        <end position="137"/>
    </location>
</feature>
<protein>
    <submittedName>
        <fullName evidence="2">Uncharacterized protein</fullName>
    </submittedName>
</protein>
<name>A0ABU5SMD1_9BACT</name>
<proteinExistence type="predicted"/>